<keyword evidence="1" id="KW-0472">Membrane</keyword>
<feature type="transmembrane region" description="Helical" evidence="1">
    <location>
        <begin position="57"/>
        <end position="76"/>
    </location>
</feature>
<dbReference type="EMBL" id="PPSW01000011">
    <property type="protein sequence ID" value="TLX47687.1"/>
    <property type="molecule type" value="Genomic_DNA"/>
</dbReference>
<feature type="transmembrane region" description="Helical" evidence="1">
    <location>
        <begin position="20"/>
        <end position="37"/>
    </location>
</feature>
<dbReference type="OrthoDB" id="6314776at2"/>
<evidence type="ECO:0000313" key="2">
    <source>
        <dbReference type="EMBL" id="TLX47687.1"/>
    </source>
</evidence>
<gene>
    <name evidence="2" type="ORF">C1E24_08095</name>
</gene>
<organism evidence="2 3">
    <name type="scientific">Pseudoalteromonas phenolica</name>
    <dbReference type="NCBI Taxonomy" id="161398"/>
    <lineage>
        <taxon>Bacteria</taxon>
        <taxon>Pseudomonadati</taxon>
        <taxon>Pseudomonadota</taxon>
        <taxon>Gammaproteobacteria</taxon>
        <taxon>Alteromonadales</taxon>
        <taxon>Pseudoalteromonadaceae</taxon>
        <taxon>Pseudoalteromonas</taxon>
    </lineage>
</organism>
<dbReference type="InterPro" id="IPR021318">
    <property type="entry name" value="DUF2919"/>
</dbReference>
<name>A0A5R9Q5P7_9GAMM</name>
<evidence type="ECO:0000256" key="1">
    <source>
        <dbReference type="SAM" id="Phobius"/>
    </source>
</evidence>
<evidence type="ECO:0000313" key="3">
    <source>
        <dbReference type="Proteomes" id="UP000309186"/>
    </source>
</evidence>
<feature type="transmembrane region" description="Helical" evidence="1">
    <location>
        <begin position="120"/>
        <end position="139"/>
    </location>
</feature>
<reference evidence="2 3" key="1">
    <citation type="submission" date="2018-01" db="EMBL/GenBank/DDBJ databases">
        <title>Co-occurrence of chitin degradation, pigmentation and bioactivity in marine Pseudoalteromonas.</title>
        <authorList>
            <person name="Paulsen S."/>
            <person name="Gram L."/>
            <person name="Machado H."/>
        </authorList>
    </citation>
    <scope>NUCLEOTIDE SEQUENCE [LARGE SCALE GENOMIC DNA]</scope>
    <source>
        <strain evidence="2 3">S3663</strain>
    </source>
</reference>
<dbReference type="AlphaFoldDB" id="A0A5R9Q5P7"/>
<keyword evidence="1" id="KW-0812">Transmembrane</keyword>
<proteinExistence type="predicted"/>
<accession>A0A5R9Q5P7</accession>
<feature type="transmembrane region" description="Helical" evidence="1">
    <location>
        <begin position="96"/>
        <end position="114"/>
    </location>
</feature>
<protein>
    <submittedName>
        <fullName evidence="2">DUF2919 domain-containing protein</fullName>
    </submittedName>
</protein>
<sequence length="164" mass="19582">MKHYGPEYWDKYGVYRTPLAFNLTLVVLLRAYFLWTFSALARRPDIDFMSLFFVSKFHFFTALGIGAIAIVPTVIYSLRRPTSSQKLAKIWRHMRWPLLLCACLDLTWLIYQASQSYYQFSMFLAVQMVLLLWVILYLLKSRYLSYFFNDWPEPEKQDNNTNSQ</sequence>
<comment type="caution">
    <text evidence="2">The sequence shown here is derived from an EMBL/GenBank/DDBJ whole genome shotgun (WGS) entry which is preliminary data.</text>
</comment>
<keyword evidence="1" id="KW-1133">Transmembrane helix</keyword>
<dbReference type="Pfam" id="PF11143">
    <property type="entry name" value="DUF2919"/>
    <property type="match status" value="1"/>
</dbReference>
<dbReference type="Proteomes" id="UP000309186">
    <property type="component" value="Unassembled WGS sequence"/>
</dbReference>
<dbReference type="RefSeq" id="WP_138480389.1">
    <property type="nucleotide sequence ID" value="NZ_PPSW01000011.1"/>
</dbReference>